<evidence type="ECO:0000259" key="6">
    <source>
        <dbReference type="Pfam" id="PF00441"/>
    </source>
</evidence>
<dbReference type="PANTHER" id="PTHR43884:SF12">
    <property type="entry name" value="ISOVALERYL-COA DEHYDROGENASE, MITOCHONDRIAL-RELATED"/>
    <property type="match status" value="1"/>
</dbReference>
<dbReference type="PROSITE" id="PS00073">
    <property type="entry name" value="ACYL_COA_DH_2"/>
    <property type="match status" value="1"/>
</dbReference>
<dbReference type="GO" id="GO:0050660">
    <property type="term" value="F:flavin adenine dinucleotide binding"/>
    <property type="evidence" value="ECO:0007669"/>
    <property type="project" value="InterPro"/>
</dbReference>
<dbReference type="InterPro" id="IPR013786">
    <property type="entry name" value="AcylCoA_DH/ox_N"/>
</dbReference>
<keyword evidence="3" id="KW-0285">Flavoprotein</keyword>
<protein>
    <recommendedName>
        <fullName evidence="10">Acyl-CoA dehydrogenase</fullName>
    </recommendedName>
</protein>
<feature type="domain" description="Acyl-CoA dehydrogenase/oxidase C-terminal" evidence="6">
    <location>
        <begin position="185"/>
        <end position="333"/>
    </location>
</feature>
<dbReference type="Pfam" id="PF00441">
    <property type="entry name" value="Acyl-CoA_dh_1"/>
    <property type="match status" value="1"/>
</dbReference>
<feature type="domain" description="Acyl-CoA dehydrogenase/oxidase N-terminal" evidence="8">
    <location>
        <begin position="1"/>
        <end position="74"/>
    </location>
</feature>
<sequence length="336" mass="36422">MGELGFMGIMVPERWNGAGMDTICYALIIEELSRVDASAGVIVSVNNSLVCQIFVNYGNDWQKETYLTNLASGEQLGAFSLSEPQSGSDASNMHTIAEKSGQYYVLNGAKNWVTSGINSDVVIVMALTDKSAGYNGISTFIVPKDLDGFSVGKKEDKLGIRGSDTCELYFDNCHVPIENLIDKEGQGFRIALATLDGGRIGIASQALGIAQAALDKSVQYSKERKQFGKTIGSFGALQEKIAKMGTNVEASRLLIQKAAVLKDAHKPYTKAAAMAKSFASQTAMDASIDCVQIFGGYGYMQEYGVERLMRDAKITQIYEGTTEIQQMVIAREIMEN</sequence>
<keyword evidence="4" id="KW-0274">FAD</keyword>
<feature type="domain" description="Acyl-CoA oxidase/dehydrogenase middle" evidence="7">
    <location>
        <begin position="78"/>
        <end position="173"/>
    </location>
</feature>
<dbReference type="SUPFAM" id="SSF47203">
    <property type="entry name" value="Acyl-CoA dehydrogenase C-terminal domain-like"/>
    <property type="match status" value="1"/>
</dbReference>
<dbReference type="AlphaFoldDB" id="A0A381YDZ6"/>
<keyword evidence="5" id="KW-0560">Oxidoreductase</keyword>
<dbReference type="EMBL" id="UINC01017924">
    <property type="protein sequence ID" value="SVA74822.1"/>
    <property type="molecule type" value="Genomic_DNA"/>
</dbReference>
<evidence type="ECO:0008006" key="10">
    <source>
        <dbReference type="Google" id="ProtNLM"/>
    </source>
</evidence>
<name>A0A381YDZ6_9ZZZZ</name>
<evidence type="ECO:0000256" key="1">
    <source>
        <dbReference type="ARBA" id="ARBA00001974"/>
    </source>
</evidence>
<organism evidence="9">
    <name type="scientific">marine metagenome</name>
    <dbReference type="NCBI Taxonomy" id="408172"/>
    <lineage>
        <taxon>unclassified sequences</taxon>
        <taxon>metagenomes</taxon>
        <taxon>ecological metagenomes</taxon>
    </lineage>
</organism>
<dbReference type="InterPro" id="IPR006091">
    <property type="entry name" value="Acyl-CoA_Oxase/DH_mid-dom"/>
</dbReference>
<accession>A0A381YDZ6</accession>
<evidence type="ECO:0000256" key="4">
    <source>
        <dbReference type="ARBA" id="ARBA00022827"/>
    </source>
</evidence>
<evidence type="ECO:0000256" key="5">
    <source>
        <dbReference type="ARBA" id="ARBA00023002"/>
    </source>
</evidence>
<comment type="similarity">
    <text evidence="2">Belongs to the acyl-CoA dehydrogenase family.</text>
</comment>
<dbReference type="SUPFAM" id="SSF56645">
    <property type="entry name" value="Acyl-CoA dehydrogenase NM domain-like"/>
    <property type="match status" value="1"/>
</dbReference>
<evidence type="ECO:0000259" key="7">
    <source>
        <dbReference type="Pfam" id="PF02770"/>
    </source>
</evidence>
<evidence type="ECO:0000313" key="9">
    <source>
        <dbReference type="EMBL" id="SVA74822.1"/>
    </source>
</evidence>
<dbReference type="InterPro" id="IPR009100">
    <property type="entry name" value="AcylCoA_DH/oxidase_NM_dom_sf"/>
</dbReference>
<dbReference type="InterPro" id="IPR036250">
    <property type="entry name" value="AcylCo_DH-like_C"/>
</dbReference>
<dbReference type="InterPro" id="IPR006089">
    <property type="entry name" value="Acyl-CoA_DH_CS"/>
</dbReference>
<dbReference type="Gene3D" id="2.40.110.10">
    <property type="entry name" value="Butyryl-CoA Dehydrogenase, subunit A, domain 2"/>
    <property type="match status" value="1"/>
</dbReference>
<dbReference type="InterPro" id="IPR009075">
    <property type="entry name" value="AcylCo_DH/oxidase_C"/>
</dbReference>
<evidence type="ECO:0000259" key="8">
    <source>
        <dbReference type="Pfam" id="PF02771"/>
    </source>
</evidence>
<comment type="cofactor">
    <cofactor evidence="1">
        <name>FAD</name>
        <dbReference type="ChEBI" id="CHEBI:57692"/>
    </cofactor>
</comment>
<dbReference type="Gene3D" id="1.20.140.10">
    <property type="entry name" value="Butyryl-CoA Dehydrogenase, subunit A, domain 3"/>
    <property type="match status" value="1"/>
</dbReference>
<reference evidence="9" key="1">
    <citation type="submission" date="2018-05" db="EMBL/GenBank/DDBJ databases">
        <authorList>
            <person name="Lanie J.A."/>
            <person name="Ng W.-L."/>
            <person name="Kazmierczak K.M."/>
            <person name="Andrzejewski T.M."/>
            <person name="Davidsen T.M."/>
            <person name="Wayne K.J."/>
            <person name="Tettelin H."/>
            <person name="Glass J.I."/>
            <person name="Rusch D."/>
            <person name="Podicherti R."/>
            <person name="Tsui H.-C.T."/>
            <person name="Winkler M.E."/>
        </authorList>
    </citation>
    <scope>NUCLEOTIDE SEQUENCE</scope>
</reference>
<dbReference type="Pfam" id="PF02771">
    <property type="entry name" value="Acyl-CoA_dh_N"/>
    <property type="match status" value="1"/>
</dbReference>
<dbReference type="FunFam" id="2.40.110.10:FF:000001">
    <property type="entry name" value="Acyl-CoA dehydrogenase, mitochondrial"/>
    <property type="match status" value="1"/>
</dbReference>
<evidence type="ECO:0000256" key="3">
    <source>
        <dbReference type="ARBA" id="ARBA00022630"/>
    </source>
</evidence>
<evidence type="ECO:0000256" key="2">
    <source>
        <dbReference type="ARBA" id="ARBA00009347"/>
    </source>
</evidence>
<gene>
    <name evidence="9" type="ORF">METZ01_LOCUS127676</name>
</gene>
<dbReference type="GO" id="GO:0003995">
    <property type="term" value="F:acyl-CoA dehydrogenase activity"/>
    <property type="evidence" value="ECO:0007669"/>
    <property type="project" value="InterPro"/>
</dbReference>
<dbReference type="PANTHER" id="PTHR43884">
    <property type="entry name" value="ACYL-COA DEHYDROGENASE"/>
    <property type="match status" value="1"/>
</dbReference>
<dbReference type="Pfam" id="PF02770">
    <property type="entry name" value="Acyl-CoA_dh_M"/>
    <property type="match status" value="1"/>
</dbReference>
<proteinExistence type="inferred from homology"/>
<dbReference type="FunFam" id="1.20.140.10:FF:000004">
    <property type="entry name" value="Acyl-CoA dehydrogenase FadE25"/>
    <property type="match status" value="1"/>
</dbReference>
<dbReference type="InterPro" id="IPR046373">
    <property type="entry name" value="Acyl-CoA_Oxase/DH_mid-dom_sf"/>
</dbReference>
<dbReference type="InterPro" id="IPR037069">
    <property type="entry name" value="AcylCoA_DH/ox_N_sf"/>
</dbReference>
<dbReference type="Gene3D" id="1.10.540.10">
    <property type="entry name" value="Acyl-CoA dehydrogenase/oxidase, N-terminal domain"/>
    <property type="match status" value="1"/>
</dbReference>